<feature type="compositionally biased region" description="Low complexity" evidence="1">
    <location>
        <begin position="948"/>
        <end position="967"/>
    </location>
</feature>
<sequence>MGFGAWFRREERRTAAPVPPEAPGGSGGPAEAVPGAAGAGDDARGADWDGGWQRVAPPTVTVARSSIGVSDGLRFRSGLAAWQNPAFGGELGHAVLPSAPVGLIHGVARPAAPAPATSRGGPLLLRAVAPEPEAGAAPPAAGPAVPAVRKSPARSARRADGTGHTETARPGTPTPPAPGRPGGAPVSGARPEAPPEAGPATVRRTASGQGSRGAEAGRGTASRTPVAPLRTRPEADADTGRAAAGAVTGGPEAGQGPRTPGSLPRTRPAAVRPHPSRPSLVVARRPVMAVRQVSAVPAAVDRIRAAAPATRPEPAAQDSAPVSGNTGDAPRTSGDSRRGSSSPAPQRDVSSPAPQGGPEGGGVRRSADTDTVQGRTPPRSEAVRPALGAPLRQLPPGAVPMAPGDRAAGGSGAPGRDAAGLPVLQRSVSSDPSASPPTAGASPVPAARQGSARPQQGPSSPTPPAARTGRTGPDKGRTDAEGTPSGSSASPRSPRMPADRSRQHGGIGAPLAALPPTAAPATGSRPPTAARTAPPAGPASAAPAPAPLLGAGRPVRRRTGPAPGVDPVAPDGPGTSPASGPSRPGETVAMPVRTPDGPSGSSPSAGAPAAVQRTAQAGPTSATTPGVRPPGADEHPAGPGPAARTGTGAHRAPGPRTPDASARNRRDGSGPAAVPGATTAPALGSSLADPGRAPLPTVVQRSRSLLADRPLSVSTGAGEGFSAPPAPSGASRPVVTPSWRRDTPPAHAAGSPAPQPSPNPGYSSTPPQRTPPSRTPPKTPPPDRRTAPDERRTRGAGRNDPPRTATPPTPTRAGLLRRVQLARTTTPPPVTAPAPPARSGGEPVAGRTGRADARGSARAQQLPSVRRPYGSPAAARPPLPPAVPPAPAGAAPGGTGSPVPVVRPHPPAPSGGAGPVVPVQRLPMPVTDGPARPAPAGPSTAPAPAPLPAVRAATPRPPAQAAGAAHPDPVPPPPRVSAATGAASRAALQRAVSDAGIGGVPVTAVPARPPAAPARGRPAQETRTSAPPAPGPDMEELARKLLEPVSRLLRADMRRGLERTGRLYDGRR</sequence>
<feature type="region of interest" description="Disordered" evidence="1">
    <location>
        <begin position="1"/>
        <end position="57"/>
    </location>
</feature>
<reference evidence="2 3" key="1">
    <citation type="submission" date="2021-07" db="EMBL/GenBank/DDBJ databases">
        <title>Sequencing Streptomyces halstedii LGO-A4 genome an citrus endophytic actinomycete.</title>
        <authorList>
            <person name="Samborskyy M."/>
            <person name="Scott N."/>
            <person name="Deglau R."/>
            <person name="Dickens S."/>
            <person name="Oliveira L.G."/>
        </authorList>
    </citation>
    <scope>NUCLEOTIDE SEQUENCE [LARGE SCALE GENOMIC DNA]</scope>
    <source>
        <strain evidence="2 3">LGO-A4</strain>
    </source>
</reference>
<gene>
    <name evidence="2" type="ORF">STHAL_02650</name>
</gene>
<feature type="compositionally biased region" description="Low complexity" evidence="1">
    <location>
        <begin position="560"/>
        <end position="574"/>
    </location>
</feature>
<feature type="compositionally biased region" description="Low complexity" evidence="1">
    <location>
        <begin position="720"/>
        <end position="733"/>
    </location>
</feature>
<feature type="compositionally biased region" description="Basic and acidic residues" evidence="1">
    <location>
        <begin position="157"/>
        <end position="167"/>
    </location>
</feature>
<feature type="compositionally biased region" description="Low complexity" evidence="1">
    <location>
        <begin position="976"/>
        <end position="993"/>
    </location>
</feature>
<evidence type="ECO:0000313" key="3">
    <source>
        <dbReference type="Proteomes" id="UP000735541"/>
    </source>
</evidence>
<evidence type="ECO:0000256" key="1">
    <source>
        <dbReference type="SAM" id="MobiDB-lite"/>
    </source>
</evidence>
<evidence type="ECO:0008006" key="4">
    <source>
        <dbReference type="Google" id="ProtNLM"/>
    </source>
</evidence>
<organism evidence="2 3">
    <name type="scientific">Streptomyces halstedii</name>
    <dbReference type="NCBI Taxonomy" id="1944"/>
    <lineage>
        <taxon>Bacteria</taxon>
        <taxon>Bacillati</taxon>
        <taxon>Actinomycetota</taxon>
        <taxon>Actinomycetes</taxon>
        <taxon>Kitasatosporales</taxon>
        <taxon>Streptomycetaceae</taxon>
        <taxon>Streptomyces</taxon>
    </lineage>
</organism>
<feature type="compositionally biased region" description="Low complexity" evidence="1">
    <location>
        <begin position="509"/>
        <end position="553"/>
    </location>
</feature>
<feature type="compositionally biased region" description="Low complexity" evidence="1">
    <location>
        <begin position="305"/>
        <end position="316"/>
    </location>
</feature>
<feature type="compositionally biased region" description="Low complexity" evidence="1">
    <location>
        <begin position="133"/>
        <end position="147"/>
    </location>
</feature>
<keyword evidence="3" id="KW-1185">Reference proteome</keyword>
<feature type="compositionally biased region" description="Low complexity" evidence="1">
    <location>
        <begin position="597"/>
        <end position="610"/>
    </location>
</feature>
<feature type="compositionally biased region" description="Polar residues" evidence="1">
    <location>
        <begin position="613"/>
        <end position="624"/>
    </location>
</feature>
<feature type="compositionally biased region" description="Low complexity" evidence="1">
    <location>
        <begin position="429"/>
        <end position="447"/>
    </location>
</feature>
<comment type="caution">
    <text evidence="2">The sequence shown here is derived from an EMBL/GenBank/DDBJ whole genome shotgun (WGS) entry which is preliminary data.</text>
</comment>
<feature type="compositionally biased region" description="Low complexity" evidence="1">
    <location>
        <begin position="29"/>
        <end position="40"/>
    </location>
</feature>
<feature type="region of interest" description="Disordered" evidence="1">
    <location>
        <begin position="133"/>
        <end position="287"/>
    </location>
</feature>
<feature type="compositionally biased region" description="Pro residues" evidence="1">
    <location>
        <begin position="826"/>
        <end position="836"/>
    </location>
</feature>
<feature type="compositionally biased region" description="Low complexity" evidence="1">
    <location>
        <begin position="484"/>
        <end position="496"/>
    </location>
</feature>
<dbReference type="RefSeq" id="WP_228867173.1">
    <property type="nucleotide sequence ID" value="NZ_JAHUVW010000001.1"/>
</dbReference>
<proteinExistence type="predicted"/>
<feature type="compositionally biased region" description="Basic and acidic residues" evidence="1">
    <location>
        <begin position="781"/>
        <end position="793"/>
    </location>
</feature>
<dbReference type="EMBL" id="JAHUVW010000001">
    <property type="protein sequence ID" value="MBV7668405.1"/>
    <property type="molecule type" value="Genomic_DNA"/>
</dbReference>
<feature type="compositionally biased region" description="Pro residues" evidence="1">
    <location>
        <begin position="932"/>
        <end position="947"/>
    </location>
</feature>
<feature type="compositionally biased region" description="Pro residues" evidence="1">
    <location>
        <begin position="875"/>
        <end position="887"/>
    </location>
</feature>
<evidence type="ECO:0000313" key="2">
    <source>
        <dbReference type="EMBL" id="MBV7668405.1"/>
    </source>
</evidence>
<accession>A0ABS6TJL2</accession>
<protein>
    <recommendedName>
        <fullName evidence="4">Syndecan 1</fullName>
    </recommendedName>
</protein>
<name>A0ABS6TJL2_STRHA</name>
<feature type="region of interest" description="Disordered" evidence="1">
    <location>
        <begin position="305"/>
        <end position="1035"/>
    </location>
</feature>
<feature type="compositionally biased region" description="Low complexity" evidence="1">
    <location>
        <begin position="670"/>
        <end position="682"/>
    </location>
</feature>
<feature type="compositionally biased region" description="Low complexity" evidence="1">
    <location>
        <begin position="640"/>
        <end position="654"/>
    </location>
</feature>
<feature type="compositionally biased region" description="Pro residues" evidence="1">
    <location>
        <begin position="768"/>
        <end position="780"/>
    </location>
</feature>
<dbReference type="Proteomes" id="UP000735541">
    <property type="component" value="Unassembled WGS sequence"/>
</dbReference>